<keyword evidence="3" id="KW-1185">Reference proteome</keyword>
<dbReference type="Proteomes" id="UP000799757">
    <property type="component" value="Unassembled WGS sequence"/>
</dbReference>
<dbReference type="EMBL" id="MU001802">
    <property type="protein sequence ID" value="KAF2797625.1"/>
    <property type="molecule type" value="Genomic_DNA"/>
</dbReference>
<feature type="compositionally biased region" description="Basic and acidic residues" evidence="1">
    <location>
        <begin position="284"/>
        <end position="293"/>
    </location>
</feature>
<name>A0A6A6XNV2_9PLEO</name>
<gene>
    <name evidence="2" type="ORF">K505DRAFT_397787</name>
</gene>
<dbReference type="AlphaFoldDB" id="A0A6A6XNV2"/>
<accession>A0A6A6XNV2</accession>
<reference evidence="2" key="1">
    <citation type="journal article" date="2020" name="Stud. Mycol.">
        <title>101 Dothideomycetes genomes: a test case for predicting lifestyles and emergence of pathogens.</title>
        <authorList>
            <person name="Haridas S."/>
            <person name="Albert R."/>
            <person name="Binder M."/>
            <person name="Bloem J."/>
            <person name="Labutti K."/>
            <person name="Salamov A."/>
            <person name="Andreopoulos B."/>
            <person name="Baker S."/>
            <person name="Barry K."/>
            <person name="Bills G."/>
            <person name="Bluhm B."/>
            <person name="Cannon C."/>
            <person name="Castanera R."/>
            <person name="Culley D."/>
            <person name="Daum C."/>
            <person name="Ezra D."/>
            <person name="Gonzalez J."/>
            <person name="Henrissat B."/>
            <person name="Kuo A."/>
            <person name="Liang C."/>
            <person name="Lipzen A."/>
            <person name="Lutzoni F."/>
            <person name="Magnuson J."/>
            <person name="Mondo S."/>
            <person name="Nolan M."/>
            <person name="Ohm R."/>
            <person name="Pangilinan J."/>
            <person name="Park H.-J."/>
            <person name="Ramirez L."/>
            <person name="Alfaro M."/>
            <person name="Sun H."/>
            <person name="Tritt A."/>
            <person name="Yoshinaga Y."/>
            <person name="Zwiers L.-H."/>
            <person name="Turgeon B."/>
            <person name="Goodwin S."/>
            <person name="Spatafora J."/>
            <person name="Crous P."/>
            <person name="Grigoriev I."/>
        </authorList>
    </citation>
    <scope>NUCLEOTIDE SEQUENCE</scope>
    <source>
        <strain evidence="2">CBS 109.77</strain>
    </source>
</reference>
<sequence length="434" mass="45909">MALCRGCFRGFKVEGVGELAVPCPVASVGRQRLTPAGPGASPPPRQRKRREAVQGRRAGRCLRPEPQAAVCALLGRAGDDTTTTTTAITTTAAVAGPIIAAAQRESRRPWQAGGRGGLFFCSGVPPRRKWACHGVPKGAWPIAPRAQLLLWAMSECTLSPSGEIEIATCKFSGLNSTRALPRNHSPHHRHPPRGAAVPVSSNGSGADGVRGADVPWVCVLWSSHWSRAEIPPGTARSPPSRDAPSASMGNCCCAASAARAGDRTESAWLSLRGRCADSGPGDDDGSRGHDESQGGHSRGNGRAPLLPGLAPNTQPMARRRRGCPCRMTLWDKMVANNGRCASERRAQGNTHTSTPISCRDTYSVAYILCTMYRGAVEASVRRGAEPGLRVYGSCPLCTIIWSSPKWQFALAKARAAGSCHLTAAARLADLPKRP</sequence>
<proteinExistence type="predicted"/>
<feature type="region of interest" description="Disordered" evidence="1">
    <location>
        <begin position="30"/>
        <end position="58"/>
    </location>
</feature>
<feature type="region of interest" description="Disordered" evidence="1">
    <location>
        <begin position="277"/>
        <end position="318"/>
    </location>
</feature>
<evidence type="ECO:0000256" key="1">
    <source>
        <dbReference type="SAM" id="MobiDB-lite"/>
    </source>
</evidence>
<feature type="region of interest" description="Disordered" evidence="1">
    <location>
        <begin position="180"/>
        <end position="207"/>
    </location>
</feature>
<evidence type="ECO:0000313" key="3">
    <source>
        <dbReference type="Proteomes" id="UP000799757"/>
    </source>
</evidence>
<protein>
    <submittedName>
        <fullName evidence="2">Uncharacterized protein</fullName>
    </submittedName>
</protein>
<organism evidence="2 3">
    <name type="scientific">Melanomma pulvis-pyrius CBS 109.77</name>
    <dbReference type="NCBI Taxonomy" id="1314802"/>
    <lineage>
        <taxon>Eukaryota</taxon>
        <taxon>Fungi</taxon>
        <taxon>Dikarya</taxon>
        <taxon>Ascomycota</taxon>
        <taxon>Pezizomycotina</taxon>
        <taxon>Dothideomycetes</taxon>
        <taxon>Pleosporomycetidae</taxon>
        <taxon>Pleosporales</taxon>
        <taxon>Melanommataceae</taxon>
        <taxon>Melanomma</taxon>
    </lineage>
</organism>
<evidence type="ECO:0000313" key="2">
    <source>
        <dbReference type="EMBL" id="KAF2797625.1"/>
    </source>
</evidence>